<dbReference type="PRINTS" id="PR00320">
    <property type="entry name" value="GPROTEINBRPT"/>
</dbReference>
<gene>
    <name evidence="6" type="ORF">MIND_01163100</name>
</gene>
<dbReference type="Proteomes" id="UP000636479">
    <property type="component" value="Unassembled WGS sequence"/>
</dbReference>
<dbReference type="InterPro" id="IPR027417">
    <property type="entry name" value="P-loop_NTPase"/>
</dbReference>
<evidence type="ECO:0000256" key="1">
    <source>
        <dbReference type="ARBA" id="ARBA00022574"/>
    </source>
</evidence>
<keyword evidence="1 3" id="KW-0853">WD repeat</keyword>
<evidence type="ECO:0000256" key="4">
    <source>
        <dbReference type="SAM" id="MobiDB-lite"/>
    </source>
</evidence>
<evidence type="ECO:0000313" key="6">
    <source>
        <dbReference type="EMBL" id="KAF7292651.1"/>
    </source>
</evidence>
<feature type="repeat" description="WD" evidence="3">
    <location>
        <begin position="1240"/>
        <end position="1281"/>
    </location>
</feature>
<protein>
    <submittedName>
        <fullName evidence="6">WD40 repeat protein</fullName>
    </submittedName>
</protein>
<feature type="repeat" description="WD" evidence="3">
    <location>
        <begin position="1159"/>
        <end position="1195"/>
    </location>
</feature>
<reference evidence="6" key="1">
    <citation type="submission" date="2020-05" db="EMBL/GenBank/DDBJ databases">
        <title>Mycena genomes resolve the evolution of fungal bioluminescence.</title>
        <authorList>
            <person name="Tsai I.J."/>
        </authorList>
    </citation>
    <scope>NUCLEOTIDE SEQUENCE</scope>
    <source>
        <strain evidence="6">171206Taipei</strain>
    </source>
</reference>
<feature type="repeat" description="WD" evidence="3">
    <location>
        <begin position="984"/>
        <end position="1018"/>
    </location>
</feature>
<dbReference type="InterPro" id="IPR020472">
    <property type="entry name" value="WD40_PAC1"/>
</dbReference>
<dbReference type="InterPro" id="IPR001680">
    <property type="entry name" value="WD40_rpt"/>
</dbReference>
<dbReference type="RefSeq" id="XP_037215079.1">
    <property type="nucleotide sequence ID" value="XM_037368153.1"/>
</dbReference>
<dbReference type="InterPro" id="IPR056884">
    <property type="entry name" value="NPHP3-like_N"/>
</dbReference>
<dbReference type="InterPro" id="IPR019775">
    <property type="entry name" value="WD40_repeat_CS"/>
</dbReference>
<evidence type="ECO:0000313" key="7">
    <source>
        <dbReference type="Proteomes" id="UP000636479"/>
    </source>
</evidence>
<dbReference type="SMART" id="SM00320">
    <property type="entry name" value="WD40"/>
    <property type="match status" value="13"/>
</dbReference>
<dbReference type="Pfam" id="PF24883">
    <property type="entry name" value="NPHP3_N"/>
    <property type="match status" value="1"/>
</dbReference>
<dbReference type="InterPro" id="IPR015943">
    <property type="entry name" value="WD40/YVTN_repeat-like_dom_sf"/>
</dbReference>
<accession>A0A8H6VUP9</accession>
<feature type="region of interest" description="Disordered" evidence="4">
    <location>
        <begin position="140"/>
        <end position="179"/>
    </location>
</feature>
<feature type="compositionally biased region" description="Polar residues" evidence="4">
    <location>
        <begin position="157"/>
        <end position="170"/>
    </location>
</feature>
<dbReference type="PANTHER" id="PTHR19848">
    <property type="entry name" value="WD40 REPEAT PROTEIN"/>
    <property type="match status" value="1"/>
</dbReference>
<feature type="repeat" description="WD" evidence="3">
    <location>
        <begin position="1112"/>
        <end position="1144"/>
    </location>
</feature>
<dbReference type="PROSITE" id="PS50294">
    <property type="entry name" value="WD_REPEATS_REGION"/>
    <property type="match status" value="11"/>
</dbReference>
<dbReference type="PANTHER" id="PTHR19848:SF8">
    <property type="entry name" value="F-BOX AND WD REPEAT DOMAIN CONTAINING 7"/>
    <property type="match status" value="1"/>
</dbReference>
<keyword evidence="7" id="KW-1185">Reference proteome</keyword>
<evidence type="ECO:0000259" key="5">
    <source>
        <dbReference type="Pfam" id="PF24883"/>
    </source>
</evidence>
<feature type="repeat" description="WD" evidence="3">
    <location>
        <begin position="1369"/>
        <end position="1410"/>
    </location>
</feature>
<proteinExistence type="predicted"/>
<dbReference type="OrthoDB" id="163438at2759"/>
<dbReference type="CDD" id="cd00030">
    <property type="entry name" value="C2"/>
    <property type="match status" value="1"/>
</dbReference>
<sequence>MYSLLSNCPILSDEDADACPVESADKVAWSPGLYHRKRPNLHIEIDQGGGRVLQTPTRKRELAPRWDYVAEIAPETAPNATIALRLYHDTTFPGRGPAFLGECKTTVGELLNREQVELDMKSNSTHNPISARIAVRLSHSTPVSPRTSVDDHALTKPATTSPQVGSVQPRQSRRLSGFSLRRVSASLGSRRTSMEVTSAGEAEMPALVAASSASGDVPKGHDDAVPNAGVESAERDDEFSHAAARIERLVRATQGVGEHAALHLYLHLAWKIIYSVPHTGQTPSDVAVLTQAIADLYPSDAGHIASMLAAIRASTASSTTFLQLAQQTVEAGIFLRAVVQGQFVSEGVARQADEFAQALGRLKAAFDSGVETLEALVTTASWGASSGIEDTSSWALDRPSCLPGTQQALLSSLGTFLLSSSTTNTANTLLLTGLPGTGKSTIVHTLARALAPLHRLGAYVCIDRDNSAGADARAVMREIAIQLSSHVPGMVPPEDLRLPPRMLFRALICEPLRRLRIAGPVAIILDGLDEAQALATRAALLDLVMAEFGALPPGVRVLVTLSSQPSSAPAHVLFRSMSEHPDVARRDVLLFLRHALAHTRRTKGITHGAWPGEATIQSLSHHADVSFGWATTAMRFVHHTYDPKKRLALLLAPANNIKHSLPALYARLLTHCVDWKDPVTAADAGRVLGVLARAQAPLNEPAISALLALPDGRVGSVLHALNSLVEWTPGHVARLIHPSVAEFLLAPAADSDQSRLWRVDQGLLASGCLRVLNAQLGFNMAGLESSYAMNAEIDGLAERVSTVISAETRYAAVWFAHHLRDALPDAELMTLLDTFFTQNALFWLESLSLLGHIPVASGALAVTLHYLQKHHADSTTIPLVRDLMRFVDAFGQLITQSTPHLYLSALAFAPSTSTLKRLYAPRFQRLARLTGPRAARWPALKHLFRPPQRGISAAVVDGRIACGAWDGTVQILDAESGEMVCAPLTGHTHGVTALASFVGPGGGVRLVSGSADRTVRVWAGEVPGPVMRGHTEGVTSVVGGESVVVAGSYDRTARVWDAESGALRAVLEGHTGPVHAVALSHDGTRVVTASADKTARVWSLDAARDRGTTVTFRGHAGWVNAVAFSPDGTQVLSGSNDHTWCVWDAVSAAVTLGPISGASAVSAVAWSPDGKRVLTGAVDGMVRLWDAVDGAERGTLKGHTGVVSTVQFKFATPLQCISCADDGSVRVWDLTDLEDVNDTSTTHSGPITCVSYSPDGASILAGCADASLCLFDAHTGLPARSPLLGHLGKITCALFAPDGRHVASGSSDETVRIWDAAAESSRALHVLRGHKKGVTAIAYAPDGTRLVSGGQDRTVRLWDLAGGGATRQLRLHTDWVTAVAWSADGTHIASASDDQSVSVVDAASGTPVGGPLRHPAVVTSVAFAPDGSTLVAGTRGNALHLWNVASGTMGAVLAGHADWVNSVAFSPSGKYIVSGSDDRTVRVWDVVGTGTAQAGGVWRGHAGWVRSVAVSPAGTHVVSGGEDGTVRVWKLGVESHQPADWTPDVQADRWLVDTHGQKRLRLPPWRDDDICYPWNTFVIRPDGVEQLILDNFVHGAAWATCYAGN</sequence>
<evidence type="ECO:0000256" key="2">
    <source>
        <dbReference type="ARBA" id="ARBA00022737"/>
    </source>
</evidence>
<feature type="repeat" description="WD" evidence="3">
    <location>
        <begin position="1283"/>
        <end position="1315"/>
    </location>
</feature>
<dbReference type="PROSITE" id="PS00678">
    <property type="entry name" value="WD_REPEATS_1"/>
    <property type="match status" value="3"/>
</dbReference>
<dbReference type="EMBL" id="JACAZF010000011">
    <property type="protein sequence ID" value="KAF7292651.1"/>
    <property type="molecule type" value="Genomic_DNA"/>
</dbReference>
<dbReference type="Gene3D" id="3.40.50.300">
    <property type="entry name" value="P-loop containing nucleotide triphosphate hydrolases"/>
    <property type="match status" value="1"/>
</dbReference>
<feature type="repeat" description="WD" evidence="3">
    <location>
        <begin position="1196"/>
        <end position="1238"/>
    </location>
</feature>
<feature type="repeat" description="WD" evidence="3">
    <location>
        <begin position="1327"/>
        <end position="1368"/>
    </location>
</feature>
<dbReference type="GeneID" id="59350669"/>
<dbReference type="Gene3D" id="2.130.10.10">
    <property type="entry name" value="YVTN repeat-like/Quinoprotein amine dehydrogenase"/>
    <property type="match status" value="4"/>
</dbReference>
<feature type="repeat" description="WD" evidence="3">
    <location>
        <begin position="1067"/>
        <end position="1108"/>
    </location>
</feature>
<dbReference type="Pfam" id="PF00400">
    <property type="entry name" value="WD40"/>
    <property type="match status" value="13"/>
</dbReference>
<keyword evidence="2" id="KW-0677">Repeat</keyword>
<dbReference type="PROSITE" id="PS50082">
    <property type="entry name" value="WD_REPEATS_2"/>
    <property type="match status" value="13"/>
</dbReference>
<dbReference type="CDD" id="cd00200">
    <property type="entry name" value="WD40"/>
    <property type="match status" value="2"/>
</dbReference>
<organism evidence="6 7">
    <name type="scientific">Mycena indigotica</name>
    <dbReference type="NCBI Taxonomy" id="2126181"/>
    <lineage>
        <taxon>Eukaryota</taxon>
        <taxon>Fungi</taxon>
        <taxon>Dikarya</taxon>
        <taxon>Basidiomycota</taxon>
        <taxon>Agaricomycotina</taxon>
        <taxon>Agaricomycetes</taxon>
        <taxon>Agaricomycetidae</taxon>
        <taxon>Agaricales</taxon>
        <taxon>Marasmiineae</taxon>
        <taxon>Mycenaceae</taxon>
        <taxon>Mycena</taxon>
    </lineage>
</organism>
<comment type="caution">
    <text evidence="6">The sequence shown here is derived from an EMBL/GenBank/DDBJ whole genome shotgun (WGS) entry which is preliminary data.</text>
</comment>
<dbReference type="InterPro" id="IPR036322">
    <property type="entry name" value="WD40_repeat_dom_sf"/>
</dbReference>
<dbReference type="SUPFAM" id="SSF50978">
    <property type="entry name" value="WD40 repeat-like"/>
    <property type="match status" value="2"/>
</dbReference>
<name>A0A8H6VUP9_9AGAR</name>
<feature type="domain" description="Nephrocystin 3-like N-terminal" evidence="5">
    <location>
        <begin position="421"/>
        <end position="560"/>
    </location>
</feature>
<feature type="repeat" description="WD" evidence="3">
    <location>
        <begin position="1453"/>
        <end position="1486"/>
    </location>
</feature>
<feature type="repeat" description="WD" evidence="3">
    <location>
        <begin position="1498"/>
        <end position="1531"/>
    </location>
</feature>
<dbReference type="SUPFAM" id="SSF52540">
    <property type="entry name" value="P-loop containing nucleoside triphosphate hydrolases"/>
    <property type="match status" value="1"/>
</dbReference>
<feature type="repeat" description="WD" evidence="3">
    <location>
        <begin position="1411"/>
        <end position="1452"/>
    </location>
</feature>
<feature type="repeat" description="WD" evidence="3">
    <location>
        <begin position="1027"/>
        <end position="1066"/>
    </location>
</feature>
<evidence type="ECO:0000256" key="3">
    <source>
        <dbReference type="PROSITE-ProRule" id="PRU00221"/>
    </source>
</evidence>